<gene>
    <name evidence="3" type="ORF">CYJ91_04935</name>
    <name evidence="4" type="ORF">E6L36_10650</name>
    <name evidence="2" type="ORF">H0N82_12235</name>
    <name evidence="1" type="ORF">HWN39_14050</name>
</gene>
<evidence type="ECO:0000313" key="2">
    <source>
        <dbReference type="EMBL" id="NZA05833.1"/>
    </source>
</evidence>
<dbReference type="OrthoDB" id="6293663at2"/>
<sequence>MDQQQYICPKCQNTSYISDRFQATGGNFSKIFDVQNKKFVTISCTRCGYTELYRSETSSGMNVLDFLLNGG</sequence>
<dbReference type="STRING" id="47715.AWJ15_00160"/>
<dbReference type="EMBL" id="JACCKI010000012">
    <property type="protein sequence ID" value="NZA05833.1"/>
    <property type="molecule type" value="Genomic_DNA"/>
</dbReference>
<reference evidence="3 5" key="1">
    <citation type="submission" date="2017-12" db="EMBL/GenBank/DDBJ databases">
        <title>Phylogenetic diversity of female urinary microbiome.</title>
        <authorList>
            <person name="Thomas-White K."/>
            <person name="Wolfe A.J."/>
        </authorList>
    </citation>
    <scope>NUCLEOTIDE SEQUENCE [LARGE SCALE GENOMIC DNA]</scope>
    <source>
        <strain evidence="3 5">UMB0004</strain>
    </source>
</reference>
<dbReference type="AlphaFoldDB" id="A0A0E3D3N2"/>
<organism evidence="1 7">
    <name type="scientific">Lacticaseibacillus rhamnosus</name>
    <name type="common">Lactobacillus rhamnosus</name>
    <dbReference type="NCBI Taxonomy" id="47715"/>
    <lineage>
        <taxon>Bacteria</taxon>
        <taxon>Bacillati</taxon>
        <taxon>Bacillota</taxon>
        <taxon>Bacilli</taxon>
        <taxon>Lactobacillales</taxon>
        <taxon>Lactobacillaceae</taxon>
        <taxon>Lacticaseibacillus</taxon>
    </lineage>
</organism>
<dbReference type="Proteomes" id="UP000542889">
    <property type="component" value="Unassembled WGS sequence"/>
</dbReference>
<dbReference type="Proteomes" id="UP000307517">
    <property type="component" value="Unassembled WGS sequence"/>
</dbReference>
<dbReference type="Pfam" id="PF09855">
    <property type="entry name" value="Zn_ribbon_13"/>
    <property type="match status" value="1"/>
</dbReference>
<reference evidence="1 7" key="3">
    <citation type="submission" date="2020-06" db="EMBL/GenBank/DDBJ databases">
        <title>Lactobacillus rhamnosus QC,genome.</title>
        <authorList>
            <person name="Yi H."/>
            <person name="Jin M."/>
        </authorList>
    </citation>
    <scope>NUCLEOTIDE SEQUENCE [LARGE SCALE GENOMIC DNA]</scope>
    <source>
        <strain evidence="1 7">QC</strain>
    </source>
</reference>
<reference evidence="4 6" key="2">
    <citation type="submission" date="2019-04" db="EMBL/GenBank/DDBJ databases">
        <title>Genome Announcement to Ensure Probiotic Safety of Lactobacillus rhamnosus UBLR-58.</title>
        <authorList>
            <person name="Sulthana A."/>
            <person name="Lakshmi S.G."/>
            <person name="Madempudi R.S."/>
        </authorList>
    </citation>
    <scope>NUCLEOTIDE SEQUENCE [LARGE SCALE GENOMIC DNA]</scope>
    <source>
        <strain evidence="4 6">UBLR-58</strain>
    </source>
</reference>
<evidence type="ECO:0000313" key="6">
    <source>
        <dbReference type="Proteomes" id="UP000307517"/>
    </source>
</evidence>
<reference evidence="2 8" key="4">
    <citation type="submission" date="2020-07" db="EMBL/GenBank/DDBJ databases">
        <title>Organ Donor 1.</title>
        <authorList>
            <person name="Marsh A.J."/>
            <person name="Azcarate-Peril M.A."/>
        </authorList>
    </citation>
    <scope>NUCLEOTIDE SEQUENCE [LARGE SCALE GENOMIC DNA]</scope>
    <source>
        <strain evidence="2 8">AMC0712</strain>
    </source>
</reference>
<dbReference type="GeneID" id="69831350"/>
<dbReference type="EMBL" id="JABXWP010000034">
    <property type="protein sequence ID" value="NVO89591.1"/>
    <property type="molecule type" value="Genomic_DNA"/>
</dbReference>
<dbReference type="OMA" id="SCTNCGY"/>
<evidence type="ECO:0000313" key="5">
    <source>
        <dbReference type="Proteomes" id="UP000234212"/>
    </source>
</evidence>
<dbReference type="EMBL" id="PKJX01000001">
    <property type="protein sequence ID" value="PLA58863.1"/>
    <property type="molecule type" value="Genomic_DNA"/>
</dbReference>
<evidence type="ECO:0000313" key="1">
    <source>
        <dbReference type="EMBL" id="NVO89591.1"/>
    </source>
</evidence>
<comment type="caution">
    <text evidence="1">The sequence shown here is derived from an EMBL/GenBank/DDBJ whole genome shotgun (WGS) entry which is preliminary data.</text>
</comment>
<keyword evidence="1" id="KW-0238">DNA-binding</keyword>
<dbReference type="InterPro" id="IPR018652">
    <property type="entry name" value="DUF2082_NA-bd_Znr"/>
</dbReference>
<accession>A0A0E3D3N2</accession>
<dbReference type="Proteomes" id="UP000552935">
    <property type="component" value="Unassembled WGS sequence"/>
</dbReference>
<dbReference type="eggNOG" id="COG3478">
    <property type="taxonomic scope" value="Bacteria"/>
</dbReference>
<evidence type="ECO:0000313" key="8">
    <source>
        <dbReference type="Proteomes" id="UP000552935"/>
    </source>
</evidence>
<evidence type="ECO:0000313" key="3">
    <source>
        <dbReference type="EMBL" id="PLA58863.1"/>
    </source>
</evidence>
<evidence type="ECO:0000313" key="7">
    <source>
        <dbReference type="Proteomes" id="UP000542889"/>
    </source>
</evidence>
<dbReference type="EMBL" id="SSHM01000001">
    <property type="protein sequence ID" value="THC80808.1"/>
    <property type="molecule type" value="Genomic_DNA"/>
</dbReference>
<name>A0A0E3D3N2_LACRH</name>
<dbReference type="Proteomes" id="UP000234212">
    <property type="component" value="Unassembled WGS sequence"/>
</dbReference>
<dbReference type="RefSeq" id="WP_005688621.1">
    <property type="nucleotide sequence ID" value="NZ_BSWG01000012.1"/>
</dbReference>
<proteinExistence type="predicted"/>
<evidence type="ECO:0000313" key="4">
    <source>
        <dbReference type="EMBL" id="THC80808.1"/>
    </source>
</evidence>
<dbReference type="GO" id="GO:0003677">
    <property type="term" value="F:DNA binding"/>
    <property type="evidence" value="ECO:0007669"/>
    <property type="project" value="UniProtKB-KW"/>
</dbReference>
<protein>
    <submittedName>
        <fullName evidence="1">DNA-binding protein</fullName>
    </submittedName>
</protein>